<reference evidence="3" key="1">
    <citation type="submission" date="2022-01" db="EMBL/GenBank/DDBJ databases">
        <title>Colwellia maritima, isolated from seawater.</title>
        <authorList>
            <person name="Kristyanto S."/>
            <person name="Jung J."/>
            <person name="Jeon C.O."/>
        </authorList>
    </citation>
    <scope>NUCLEOTIDE SEQUENCE</scope>
    <source>
        <strain evidence="3">MSW7</strain>
    </source>
</reference>
<sequence length="305" mass="34918">MQSYDFLKSVLDTITEHIVVIDSRGDILFVNNRRCVFGEKNSCVINEKWIGINYLKQCDSASNMGDDYGTQAAIGIRSVISGEEEQFYFEYPCHSQDDKRWFMMRVTPFTEKGVNCFVISHQNITERKLAEEEVLNLSRIDGLTDIPNRRYFNEFLQNEWNRCRRLNIPISLAMVDLDYFKLLNDTYGHQTGDDCLRALGTVLKKFGKRPNDLVARYGGEEFALIYGGVSLTQAKTLIAPLLEEVRLLNIPNKKSKILPILTASIGLSTMYPNKDNKESELIKHADDLLYTAKEKGRNQIMFANG</sequence>
<comment type="caution">
    <text evidence="3">The sequence shown here is derived from an EMBL/GenBank/DDBJ whole genome shotgun (WGS) entry which is preliminary data.</text>
</comment>
<keyword evidence="3" id="KW-0808">Transferase</keyword>
<protein>
    <recommendedName>
        <fullName evidence="1">diguanylate cyclase</fullName>
        <ecNumber evidence="1">2.7.7.65</ecNumber>
    </recommendedName>
</protein>
<dbReference type="EMBL" id="JAKKSL010000001">
    <property type="protein sequence ID" value="MCI2283179.1"/>
    <property type="molecule type" value="Genomic_DNA"/>
</dbReference>
<evidence type="ECO:0000259" key="2">
    <source>
        <dbReference type="PROSITE" id="PS50887"/>
    </source>
</evidence>
<dbReference type="SMART" id="SM00267">
    <property type="entry name" value="GGDEF"/>
    <property type="match status" value="1"/>
</dbReference>
<dbReference type="Gene3D" id="3.30.70.270">
    <property type="match status" value="1"/>
</dbReference>
<evidence type="ECO:0000256" key="1">
    <source>
        <dbReference type="ARBA" id="ARBA00012528"/>
    </source>
</evidence>
<evidence type="ECO:0000313" key="3">
    <source>
        <dbReference type="EMBL" id="MCI2283179.1"/>
    </source>
</evidence>
<accession>A0ABS9WZ37</accession>
<keyword evidence="4" id="KW-1185">Reference proteome</keyword>
<dbReference type="InterPro" id="IPR043128">
    <property type="entry name" value="Rev_trsase/Diguanyl_cyclase"/>
</dbReference>
<keyword evidence="3" id="KW-0548">Nucleotidyltransferase</keyword>
<name>A0ABS9WZ37_9GAMM</name>
<organism evidence="3 4">
    <name type="scientific">Colwellia maritima</name>
    <dbReference type="NCBI Taxonomy" id="2912588"/>
    <lineage>
        <taxon>Bacteria</taxon>
        <taxon>Pseudomonadati</taxon>
        <taxon>Pseudomonadota</taxon>
        <taxon>Gammaproteobacteria</taxon>
        <taxon>Alteromonadales</taxon>
        <taxon>Colwelliaceae</taxon>
        <taxon>Colwellia</taxon>
    </lineage>
</organism>
<dbReference type="RefSeq" id="WP_242284425.1">
    <property type="nucleotide sequence ID" value="NZ_JAKKSL010000001.1"/>
</dbReference>
<dbReference type="PANTHER" id="PTHR45138">
    <property type="entry name" value="REGULATORY COMPONENTS OF SENSORY TRANSDUCTION SYSTEM"/>
    <property type="match status" value="1"/>
</dbReference>
<dbReference type="SUPFAM" id="SSF55785">
    <property type="entry name" value="PYP-like sensor domain (PAS domain)"/>
    <property type="match status" value="1"/>
</dbReference>
<proteinExistence type="predicted"/>
<dbReference type="InterPro" id="IPR035965">
    <property type="entry name" value="PAS-like_dom_sf"/>
</dbReference>
<dbReference type="InterPro" id="IPR029787">
    <property type="entry name" value="Nucleotide_cyclase"/>
</dbReference>
<dbReference type="EC" id="2.7.7.65" evidence="1"/>
<evidence type="ECO:0000313" key="4">
    <source>
        <dbReference type="Proteomes" id="UP001139646"/>
    </source>
</evidence>
<dbReference type="PANTHER" id="PTHR45138:SF24">
    <property type="entry name" value="DIGUANYLATE CYCLASE DGCC-RELATED"/>
    <property type="match status" value="1"/>
</dbReference>
<dbReference type="SUPFAM" id="SSF55073">
    <property type="entry name" value="Nucleotide cyclase"/>
    <property type="match status" value="1"/>
</dbReference>
<feature type="domain" description="GGDEF" evidence="2">
    <location>
        <begin position="168"/>
        <end position="305"/>
    </location>
</feature>
<gene>
    <name evidence="3" type="ORF">L3081_06965</name>
</gene>
<dbReference type="NCBIfam" id="TIGR00254">
    <property type="entry name" value="GGDEF"/>
    <property type="match status" value="1"/>
</dbReference>
<dbReference type="PROSITE" id="PS50887">
    <property type="entry name" value="GGDEF"/>
    <property type="match status" value="1"/>
</dbReference>
<dbReference type="InterPro" id="IPR000160">
    <property type="entry name" value="GGDEF_dom"/>
</dbReference>
<dbReference type="GO" id="GO:0052621">
    <property type="term" value="F:diguanylate cyclase activity"/>
    <property type="evidence" value="ECO:0007669"/>
    <property type="project" value="UniProtKB-EC"/>
</dbReference>
<dbReference type="Proteomes" id="UP001139646">
    <property type="component" value="Unassembled WGS sequence"/>
</dbReference>
<dbReference type="InterPro" id="IPR050469">
    <property type="entry name" value="Diguanylate_Cyclase"/>
</dbReference>
<dbReference type="Pfam" id="PF00990">
    <property type="entry name" value="GGDEF"/>
    <property type="match status" value="1"/>
</dbReference>
<dbReference type="Gene3D" id="3.30.450.20">
    <property type="entry name" value="PAS domain"/>
    <property type="match status" value="1"/>
</dbReference>
<dbReference type="CDD" id="cd01949">
    <property type="entry name" value="GGDEF"/>
    <property type="match status" value="1"/>
</dbReference>